<dbReference type="EMBL" id="BJUB01000019">
    <property type="protein sequence ID" value="GEK23573.1"/>
    <property type="molecule type" value="Genomic_DNA"/>
</dbReference>
<feature type="region of interest" description="Disordered" evidence="1">
    <location>
        <begin position="48"/>
        <end position="69"/>
    </location>
</feature>
<accession>A0A510V9M7</accession>
<evidence type="ECO:0000256" key="1">
    <source>
        <dbReference type="SAM" id="MobiDB-lite"/>
    </source>
</evidence>
<dbReference type="AlphaFoldDB" id="A0A510V9M7"/>
<feature type="transmembrane region" description="Helical" evidence="2">
    <location>
        <begin position="23"/>
        <end position="46"/>
    </location>
</feature>
<comment type="caution">
    <text evidence="3">The sequence shown here is derived from an EMBL/GenBank/DDBJ whole genome shotgun (WGS) entry which is preliminary data.</text>
</comment>
<evidence type="ECO:0000313" key="3">
    <source>
        <dbReference type="EMBL" id="GEK23573.1"/>
    </source>
</evidence>
<dbReference type="OrthoDB" id="4828508at2"/>
<keyword evidence="2" id="KW-0812">Transmembrane</keyword>
<name>A0A510V9M7_9CELL</name>
<evidence type="ECO:0000256" key="2">
    <source>
        <dbReference type="SAM" id="Phobius"/>
    </source>
</evidence>
<keyword evidence="4" id="KW-1185">Reference proteome</keyword>
<sequence>MNTKIQTPDAVAFLPRSVAPTMFWLHGIALPIGGSALAPIGGGALAPIGGSKRRTATDPRTYLTRTPMI</sequence>
<gene>
    <name evidence="3" type="ORF">CXY01_40930</name>
</gene>
<organism evidence="3 4">
    <name type="scientific">Cellulomonas xylanilytica</name>
    <dbReference type="NCBI Taxonomy" id="233583"/>
    <lineage>
        <taxon>Bacteria</taxon>
        <taxon>Bacillati</taxon>
        <taxon>Actinomycetota</taxon>
        <taxon>Actinomycetes</taxon>
        <taxon>Micrococcales</taxon>
        <taxon>Cellulomonadaceae</taxon>
        <taxon>Cellulomonas</taxon>
    </lineage>
</organism>
<keyword evidence="2" id="KW-0472">Membrane</keyword>
<dbReference type="RefSeq" id="WP_146931729.1">
    <property type="nucleotide sequence ID" value="NZ_BJUB01000019.1"/>
</dbReference>
<dbReference type="Proteomes" id="UP000321118">
    <property type="component" value="Unassembled WGS sequence"/>
</dbReference>
<protein>
    <submittedName>
        <fullName evidence="3">Uncharacterized protein</fullName>
    </submittedName>
</protein>
<reference evidence="3 4" key="1">
    <citation type="submission" date="2019-07" db="EMBL/GenBank/DDBJ databases">
        <title>Whole genome shotgun sequence of Cellulomonas xylanilytica NBRC 101102.</title>
        <authorList>
            <person name="Hosoyama A."/>
            <person name="Uohara A."/>
            <person name="Ohji S."/>
            <person name="Ichikawa N."/>
        </authorList>
    </citation>
    <scope>NUCLEOTIDE SEQUENCE [LARGE SCALE GENOMIC DNA]</scope>
    <source>
        <strain evidence="3 4">NBRC 101102</strain>
    </source>
</reference>
<keyword evidence="2" id="KW-1133">Transmembrane helix</keyword>
<proteinExistence type="predicted"/>
<evidence type="ECO:0000313" key="4">
    <source>
        <dbReference type="Proteomes" id="UP000321118"/>
    </source>
</evidence>